<dbReference type="EnsemblPlants" id="TuG1812G0100003720.01.T08">
    <property type="protein sequence ID" value="TuG1812G0100003720.01.T08"/>
    <property type="gene ID" value="TuG1812G0100003720.01"/>
</dbReference>
<reference evidence="1" key="3">
    <citation type="submission" date="2022-06" db="UniProtKB">
        <authorList>
            <consortium name="EnsemblPlants"/>
        </authorList>
    </citation>
    <scope>IDENTIFICATION</scope>
</reference>
<sequence length="145" mass="16993">MPWHARLHRCCKPRIIKLPVYIYHPSHVNEPMKILNIICFSYFLRNYKVHTYKHSRGAPLKDARHAAPKPGFVYYLDGLVCAGSREARLRPQERQRYLRWRPARGCSTGLLQFQGLRERLLVDNLFLAKLVMECVVEPSAMSVLF</sequence>
<protein>
    <submittedName>
        <fullName evidence="1">Uncharacterized protein</fullName>
    </submittedName>
</protein>
<dbReference type="EnsemblPlants" id="TuG1812G0100003720.01.T01">
    <property type="protein sequence ID" value="TuG1812G0100003720.01.T01"/>
    <property type="gene ID" value="TuG1812G0100003720.01"/>
</dbReference>
<reference evidence="2" key="1">
    <citation type="journal article" date="2013" name="Nature">
        <title>Draft genome of the wheat A-genome progenitor Triticum urartu.</title>
        <authorList>
            <person name="Ling H.Q."/>
            <person name="Zhao S."/>
            <person name="Liu D."/>
            <person name="Wang J."/>
            <person name="Sun H."/>
            <person name="Zhang C."/>
            <person name="Fan H."/>
            <person name="Li D."/>
            <person name="Dong L."/>
            <person name="Tao Y."/>
            <person name="Gao C."/>
            <person name="Wu H."/>
            <person name="Li Y."/>
            <person name="Cui Y."/>
            <person name="Guo X."/>
            <person name="Zheng S."/>
            <person name="Wang B."/>
            <person name="Yu K."/>
            <person name="Liang Q."/>
            <person name="Yang W."/>
            <person name="Lou X."/>
            <person name="Chen J."/>
            <person name="Feng M."/>
            <person name="Jian J."/>
            <person name="Zhang X."/>
            <person name="Luo G."/>
            <person name="Jiang Y."/>
            <person name="Liu J."/>
            <person name="Wang Z."/>
            <person name="Sha Y."/>
            <person name="Zhang B."/>
            <person name="Wu H."/>
            <person name="Tang D."/>
            <person name="Shen Q."/>
            <person name="Xue P."/>
            <person name="Zou S."/>
            <person name="Wang X."/>
            <person name="Liu X."/>
            <person name="Wang F."/>
            <person name="Yang Y."/>
            <person name="An X."/>
            <person name="Dong Z."/>
            <person name="Zhang K."/>
            <person name="Zhang X."/>
            <person name="Luo M.C."/>
            <person name="Dvorak J."/>
            <person name="Tong Y."/>
            <person name="Wang J."/>
            <person name="Yang H."/>
            <person name="Li Z."/>
            <person name="Wang D."/>
            <person name="Zhang A."/>
            <person name="Wang J."/>
        </authorList>
    </citation>
    <scope>NUCLEOTIDE SEQUENCE</scope>
    <source>
        <strain evidence="2">cv. G1812</strain>
    </source>
</reference>
<name>A0A8R7P4W9_TRIUA</name>
<dbReference type="Gramene" id="TuG1812G0100003720.01.T01">
    <property type="protein sequence ID" value="TuG1812G0100003720.01.T01"/>
    <property type="gene ID" value="TuG1812G0100003720.01"/>
</dbReference>
<dbReference type="EnsemblPlants" id="TuG1812G0100003720.01.T05">
    <property type="protein sequence ID" value="TuG1812G0100003720.01.T05"/>
    <property type="gene ID" value="TuG1812G0100003720.01"/>
</dbReference>
<organism evidence="1 2">
    <name type="scientific">Triticum urartu</name>
    <name type="common">Red wild einkorn</name>
    <name type="synonym">Crithodium urartu</name>
    <dbReference type="NCBI Taxonomy" id="4572"/>
    <lineage>
        <taxon>Eukaryota</taxon>
        <taxon>Viridiplantae</taxon>
        <taxon>Streptophyta</taxon>
        <taxon>Embryophyta</taxon>
        <taxon>Tracheophyta</taxon>
        <taxon>Spermatophyta</taxon>
        <taxon>Magnoliopsida</taxon>
        <taxon>Liliopsida</taxon>
        <taxon>Poales</taxon>
        <taxon>Poaceae</taxon>
        <taxon>BOP clade</taxon>
        <taxon>Pooideae</taxon>
        <taxon>Triticodae</taxon>
        <taxon>Triticeae</taxon>
        <taxon>Triticinae</taxon>
        <taxon>Triticum</taxon>
    </lineage>
</organism>
<reference evidence="1" key="2">
    <citation type="submission" date="2018-03" db="EMBL/GenBank/DDBJ databases">
        <title>The Triticum urartu genome reveals the dynamic nature of wheat genome evolution.</title>
        <authorList>
            <person name="Ling H."/>
            <person name="Ma B."/>
            <person name="Shi X."/>
            <person name="Liu H."/>
            <person name="Dong L."/>
            <person name="Sun H."/>
            <person name="Cao Y."/>
            <person name="Gao Q."/>
            <person name="Zheng S."/>
            <person name="Li Y."/>
            <person name="Yu Y."/>
            <person name="Du H."/>
            <person name="Qi M."/>
            <person name="Li Y."/>
            <person name="Yu H."/>
            <person name="Cui Y."/>
            <person name="Wang N."/>
            <person name="Chen C."/>
            <person name="Wu H."/>
            <person name="Zhao Y."/>
            <person name="Zhang J."/>
            <person name="Li Y."/>
            <person name="Zhou W."/>
            <person name="Zhang B."/>
            <person name="Hu W."/>
            <person name="Eijk M."/>
            <person name="Tang J."/>
            <person name="Witsenboer H."/>
            <person name="Zhao S."/>
            <person name="Li Z."/>
            <person name="Zhang A."/>
            <person name="Wang D."/>
            <person name="Liang C."/>
        </authorList>
    </citation>
    <scope>NUCLEOTIDE SEQUENCE [LARGE SCALE GENOMIC DNA]</scope>
    <source>
        <strain evidence="1">cv. G1812</strain>
    </source>
</reference>
<dbReference type="Gramene" id="TuG1812G0100003720.01.T04">
    <property type="protein sequence ID" value="TuG1812G0100003720.01.T04"/>
    <property type="gene ID" value="TuG1812G0100003720.01"/>
</dbReference>
<dbReference type="Gramene" id="TuG1812G0100003720.01.T06">
    <property type="protein sequence ID" value="TuG1812G0100003720.01.T06"/>
    <property type="gene ID" value="TuG1812G0100003720.01"/>
</dbReference>
<accession>A0A8R7P4W9</accession>
<keyword evidence="2" id="KW-1185">Reference proteome</keyword>
<dbReference type="Gramene" id="TuG1812G0100003720.01.T05">
    <property type="protein sequence ID" value="TuG1812G0100003720.01.T05"/>
    <property type="gene ID" value="TuG1812G0100003720.01"/>
</dbReference>
<dbReference type="EnsemblPlants" id="TuG1812G0100003720.01.T06">
    <property type="protein sequence ID" value="TuG1812G0100003720.01.T06"/>
    <property type="gene ID" value="TuG1812G0100003720.01"/>
</dbReference>
<dbReference type="AlphaFoldDB" id="A0A8R7P4W9"/>
<dbReference type="Gramene" id="TuG1812G0100003720.01.T08">
    <property type="protein sequence ID" value="TuG1812G0100003720.01.T08"/>
    <property type="gene ID" value="TuG1812G0100003720.01"/>
</dbReference>
<evidence type="ECO:0000313" key="2">
    <source>
        <dbReference type="Proteomes" id="UP000015106"/>
    </source>
</evidence>
<dbReference type="EnsemblPlants" id="TuG1812G0100003720.01.T04">
    <property type="protein sequence ID" value="TuG1812G0100003720.01.T04"/>
    <property type="gene ID" value="TuG1812G0100003720.01"/>
</dbReference>
<evidence type="ECO:0000313" key="1">
    <source>
        <dbReference type="EnsemblPlants" id="TuG1812G0100003720.01.T08"/>
    </source>
</evidence>
<proteinExistence type="predicted"/>
<dbReference type="Proteomes" id="UP000015106">
    <property type="component" value="Chromosome 1"/>
</dbReference>